<name>A0A6G5AE67_RHIMP</name>
<sequence length="262" mass="29751">MIDPLLWRISWERCLQVLQPRKPHEPFYSSSSYQNEGEALRQANISKWKQGEVSGVIQMVNLTSDAEKLITARVGYRGKLKSFNFTGGYRPAKEPAVTAKINSLIYSACSNYTEKFNNAKCKEVFTWNISHGIVSPLSLRVNTTVQLSVRKKNVTVTIDFNGASTLIWSTRNKKPIKYNGPPTTQKCNFSAEAGYSGYVAYYLEEVRGDMPRYDVFNIVDLKNSTEGLEVRNNTLVYNITGQFQHTLMCKTNRLKVTAKSYI</sequence>
<proteinExistence type="predicted"/>
<dbReference type="EMBL" id="GIKN01007018">
    <property type="protein sequence ID" value="NIE49291.1"/>
    <property type="molecule type" value="Transcribed_RNA"/>
</dbReference>
<dbReference type="AlphaFoldDB" id="A0A6G5AE67"/>
<reference evidence="1" key="1">
    <citation type="submission" date="2020-03" db="EMBL/GenBank/DDBJ databases">
        <title>A transcriptome and proteome of the tick Rhipicephalus microplus shaped by the genetic composition of its hosts and developmental stage.</title>
        <authorList>
            <person name="Garcia G.R."/>
            <person name="Ribeiro J.M.C."/>
            <person name="Maruyama S.R."/>
            <person name="Gardinasse L.G."/>
            <person name="Nelson K."/>
            <person name="Ferreira B.R."/>
            <person name="Andrade T.G."/>
            <person name="Santos I.K.F.M."/>
        </authorList>
    </citation>
    <scope>NUCLEOTIDE SEQUENCE</scope>
    <source>
        <strain evidence="1">NSGR</strain>
        <tissue evidence="1">Salivary glands</tissue>
    </source>
</reference>
<accession>A0A6G5AE67</accession>
<protein>
    <submittedName>
        <fullName evidence="1">Putative da-p36 protein</fullName>
    </submittedName>
</protein>
<organism evidence="1">
    <name type="scientific">Rhipicephalus microplus</name>
    <name type="common">Cattle tick</name>
    <name type="synonym">Boophilus microplus</name>
    <dbReference type="NCBI Taxonomy" id="6941"/>
    <lineage>
        <taxon>Eukaryota</taxon>
        <taxon>Metazoa</taxon>
        <taxon>Ecdysozoa</taxon>
        <taxon>Arthropoda</taxon>
        <taxon>Chelicerata</taxon>
        <taxon>Arachnida</taxon>
        <taxon>Acari</taxon>
        <taxon>Parasitiformes</taxon>
        <taxon>Ixodida</taxon>
        <taxon>Ixodoidea</taxon>
        <taxon>Ixodidae</taxon>
        <taxon>Rhipicephalinae</taxon>
        <taxon>Rhipicephalus</taxon>
        <taxon>Boophilus</taxon>
    </lineage>
</organism>
<evidence type="ECO:0000313" key="1">
    <source>
        <dbReference type="EMBL" id="NIE49291.1"/>
    </source>
</evidence>